<evidence type="ECO:0000313" key="2">
    <source>
        <dbReference type="Proteomes" id="UP000257109"/>
    </source>
</evidence>
<dbReference type="Proteomes" id="UP000257109">
    <property type="component" value="Unassembled WGS sequence"/>
</dbReference>
<organism evidence="1 2">
    <name type="scientific">Mucuna pruriens</name>
    <name type="common">Velvet bean</name>
    <name type="synonym">Dolichos pruriens</name>
    <dbReference type="NCBI Taxonomy" id="157652"/>
    <lineage>
        <taxon>Eukaryota</taxon>
        <taxon>Viridiplantae</taxon>
        <taxon>Streptophyta</taxon>
        <taxon>Embryophyta</taxon>
        <taxon>Tracheophyta</taxon>
        <taxon>Spermatophyta</taxon>
        <taxon>Magnoliopsida</taxon>
        <taxon>eudicotyledons</taxon>
        <taxon>Gunneridae</taxon>
        <taxon>Pentapetalae</taxon>
        <taxon>rosids</taxon>
        <taxon>fabids</taxon>
        <taxon>Fabales</taxon>
        <taxon>Fabaceae</taxon>
        <taxon>Papilionoideae</taxon>
        <taxon>50 kb inversion clade</taxon>
        <taxon>NPAAA clade</taxon>
        <taxon>indigoferoid/millettioid clade</taxon>
        <taxon>Phaseoleae</taxon>
        <taxon>Mucuna</taxon>
    </lineage>
</organism>
<feature type="non-terminal residue" evidence="1">
    <location>
        <position position="1"/>
    </location>
</feature>
<name>A0A371GRM7_MUCPR</name>
<accession>A0A371GRM7</accession>
<comment type="caution">
    <text evidence="1">The sequence shown here is derived from an EMBL/GenBank/DDBJ whole genome shotgun (WGS) entry which is preliminary data.</text>
</comment>
<dbReference type="AlphaFoldDB" id="A0A371GRM7"/>
<dbReference type="EMBL" id="QJKJ01004680">
    <property type="protein sequence ID" value="RDX93182.1"/>
    <property type="molecule type" value="Genomic_DNA"/>
</dbReference>
<keyword evidence="2" id="KW-1185">Reference proteome</keyword>
<sequence length="64" mass="7516">METPTQDFFHSIVSWRRKIIILEACLWKGIGRRIHHKEEANFGWGTVPFRNIGGGREYVTHCMT</sequence>
<reference evidence="1" key="1">
    <citation type="submission" date="2018-05" db="EMBL/GenBank/DDBJ databases">
        <title>Draft genome of Mucuna pruriens seed.</title>
        <authorList>
            <person name="Nnadi N.E."/>
            <person name="Vos R."/>
            <person name="Hasami M.H."/>
            <person name="Devisetty U.K."/>
            <person name="Aguiy J.C."/>
        </authorList>
    </citation>
    <scope>NUCLEOTIDE SEQUENCE [LARGE SCALE GENOMIC DNA]</scope>
    <source>
        <strain evidence="1">JCA_2017</strain>
    </source>
</reference>
<evidence type="ECO:0000313" key="1">
    <source>
        <dbReference type="EMBL" id="RDX93182.1"/>
    </source>
</evidence>
<protein>
    <submittedName>
        <fullName evidence="1">Uncharacterized protein</fullName>
    </submittedName>
</protein>
<proteinExistence type="predicted"/>
<gene>
    <name evidence="1" type="ORF">CR513_24603</name>
</gene>